<dbReference type="Pfam" id="PF08443">
    <property type="entry name" value="RimK"/>
    <property type="match status" value="1"/>
</dbReference>
<accession>A0AAV7JH08</accession>
<dbReference type="InterPro" id="IPR029033">
    <property type="entry name" value="His_PPase_superfam"/>
</dbReference>
<dbReference type="SUPFAM" id="SSF53254">
    <property type="entry name" value="Phosphoglycerate mutase-like"/>
    <property type="match status" value="1"/>
</dbReference>
<evidence type="ECO:0000259" key="12">
    <source>
        <dbReference type="Pfam" id="PF18086"/>
    </source>
</evidence>
<dbReference type="Proteomes" id="UP001165289">
    <property type="component" value="Unassembled WGS sequence"/>
</dbReference>
<dbReference type="InterPro" id="IPR000560">
    <property type="entry name" value="His_Pase_clade-2"/>
</dbReference>
<evidence type="ECO:0000259" key="11">
    <source>
        <dbReference type="Pfam" id="PF08443"/>
    </source>
</evidence>
<keyword evidence="5 10" id="KW-0547">Nucleotide-binding</keyword>
<dbReference type="GO" id="GO:0005829">
    <property type="term" value="C:cytosol"/>
    <property type="evidence" value="ECO:0007669"/>
    <property type="project" value="UniProtKB-SubCell"/>
</dbReference>
<dbReference type="InterPro" id="IPR040557">
    <property type="entry name" value="VIP1_N"/>
</dbReference>
<evidence type="ECO:0000313" key="13">
    <source>
        <dbReference type="EMBL" id="KAI6647991.1"/>
    </source>
</evidence>
<keyword evidence="14" id="KW-1185">Reference proteome</keyword>
<keyword evidence="3 10" id="KW-0963">Cytoplasm</keyword>
<comment type="similarity">
    <text evidence="2 10">Belongs to the histidine acid phosphatase family. VIP1 subfamily.</text>
</comment>
<name>A0AAV7JH08_9METZ</name>
<keyword evidence="6 10" id="KW-0418">Kinase</keyword>
<dbReference type="CDD" id="cd07061">
    <property type="entry name" value="HP_HAP_like"/>
    <property type="match status" value="1"/>
</dbReference>
<evidence type="ECO:0000256" key="6">
    <source>
        <dbReference type="ARBA" id="ARBA00022777"/>
    </source>
</evidence>
<comment type="catalytic activity">
    <reaction evidence="8">
        <text>5-diphospho-1D-myo-inositol 1,2,3,4,6-pentakisphosphate + ATP + H(+) = 1,5-bis(diphospho)-1D-myo-inositol 2,3,4,6-tetrakisphosphate + ADP</text>
        <dbReference type="Rhea" id="RHEA:10276"/>
        <dbReference type="ChEBI" id="CHEBI:15378"/>
        <dbReference type="ChEBI" id="CHEBI:30616"/>
        <dbReference type="ChEBI" id="CHEBI:58628"/>
        <dbReference type="ChEBI" id="CHEBI:77983"/>
        <dbReference type="ChEBI" id="CHEBI:456216"/>
        <dbReference type="EC" id="2.7.4.24"/>
    </reaction>
    <physiologicalReaction direction="left-to-right" evidence="8">
        <dbReference type="Rhea" id="RHEA:10277"/>
    </physiologicalReaction>
</comment>
<gene>
    <name evidence="13" type="ORF">LOD99_8318</name>
</gene>
<comment type="subcellular location">
    <subcellularLocation>
        <location evidence="1 10">Cytoplasm</location>
        <location evidence="1 10">Cytosol</location>
    </subcellularLocation>
</comment>
<organism evidence="13 14">
    <name type="scientific">Oopsacas minuta</name>
    <dbReference type="NCBI Taxonomy" id="111878"/>
    <lineage>
        <taxon>Eukaryota</taxon>
        <taxon>Metazoa</taxon>
        <taxon>Porifera</taxon>
        <taxon>Hexactinellida</taxon>
        <taxon>Hexasterophora</taxon>
        <taxon>Lyssacinosida</taxon>
        <taxon>Leucopsacidae</taxon>
        <taxon>Oopsacas</taxon>
    </lineage>
</organism>
<sequence>MLEEQNVVDTSTESENILGVMFSPIIDAAPTVEKTHVVLGICAMEKKSHSIPMEQILDRIRKTILVQVIIFSEDTILNKPIEDWPSCDAFMSFYSTGFPLSKAIEYADKYQPFLINDLRMQYTLLDRVDVYQTLEEAGIEIPRYAVLRRDGTKTDEKLGLTEEADSIDINGVTFQKPFVEKPLHAEDHRVHIYYPTSAGGGQTQLFRKVKDRSSIFITDSKIRRTGSYIYEEFIRTNGADVKVYSIGPDYAHAEARKSPSLDGKVDRDQYGKEVRFPVMLTATEKAIAKTIAITFRHNVCGFDLLRTKGKMYVCDVNGFSFVKSSPKYFDDAGVLLTSIILENQAPYLINEIPRIVSGHQDKPIKLQQPTININNKSDELRCVIAVMRHGDRNPKQKIKLVISHPRFTELFSKKVNKKNQDSIKLKKPKHLQEFLDLIKEVLNRQEEESVIASKAKELNQMKIVLEMYGKFSGINRKIQMKRQLKKGNQDPNSHSFLLILKWGGELTKTGKAQAEELGRYFRLRYPGDHENYNSILGSGFLRLHSTYRHDLKIYASDEGRVQMTAAAFVKGMLELEGSLPSTLVHLVKCDDDSTSLLDTSSNDNIIMANAKNRLHQVMKTNQIFNDGMIEQLASTRSPSLLAAIKRIGNPYDQCIKVNRRVHSLVKHLEELRESSLEDGRRLEVLEMMIQRWQKLKKDFYDLKSNTFDISKIPDLYDCIKYDIMHNKEYLFKDAAKLHNKSKALADIIIPQEYGITVDEKIRIAQTICNPLLKKIVSDFLHIENNSYAEQECFHLLNPK</sequence>
<dbReference type="GO" id="GO:0005524">
    <property type="term" value="F:ATP binding"/>
    <property type="evidence" value="ECO:0007669"/>
    <property type="project" value="UniProtKB-KW"/>
</dbReference>
<dbReference type="Gene3D" id="3.30.470.20">
    <property type="entry name" value="ATP-grasp fold, B domain"/>
    <property type="match status" value="1"/>
</dbReference>
<evidence type="ECO:0000256" key="10">
    <source>
        <dbReference type="RuleBase" id="RU365032"/>
    </source>
</evidence>
<evidence type="ECO:0000256" key="2">
    <source>
        <dbReference type="ARBA" id="ARBA00005609"/>
    </source>
</evidence>
<reference evidence="13 14" key="1">
    <citation type="journal article" date="2023" name="BMC Biol.">
        <title>The compact genome of the sponge Oopsacas minuta (Hexactinellida) is lacking key metazoan core genes.</title>
        <authorList>
            <person name="Santini S."/>
            <person name="Schenkelaars Q."/>
            <person name="Jourda C."/>
            <person name="Duchesne M."/>
            <person name="Belahbib H."/>
            <person name="Rocher C."/>
            <person name="Selva M."/>
            <person name="Riesgo A."/>
            <person name="Vervoort M."/>
            <person name="Leys S.P."/>
            <person name="Kodjabachian L."/>
            <person name="Le Bivic A."/>
            <person name="Borchiellini C."/>
            <person name="Claverie J.M."/>
            <person name="Renard E."/>
        </authorList>
    </citation>
    <scope>NUCLEOTIDE SEQUENCE [LARGE SCALE GENOMIC DNA]</scope>
    <source>
        <strain evidence="13">SPO-2</strain>
    </source>
</reference>
<comment type="catalytic activity">
    <reaction evidence="9">
        <text>1D-myo-inositol hexakisphosphate + ATP = 1-diphospho-1D-myo-inositol 2,3,4,5,6-pentakisphosphate + ADP</text>
        <dbReference type="Rhea" id="RHEA:37459"/>
        <dbReference type="ChEBI" id="CHEBI:30616"/>
        <dbReference type="ChEBI" id="CHEBI:58130"/>
        <dbReference type="ChEBI" id="CHEBI:74946"/>
        <dbReference type="ChEBI" id="CHEBI:456216"/>
        <dbReference type="EC" id="2.7.4.24"/>
    </reaction>
    <physiologicalReaction direction="left-to-right" evidence="9">
        <dbReference type="Rhea" id="RHEA:37460"/>
    </physiologicalReaction>
</comment>
<dbReference type="InterPro" id="IPR013651">
    <property type="entry name" value="ATP-grasp_RimK-type"/>
</dbReference>
<evidence type="ECO:0000313" key="14">
    <source>
        <dbReference type="Proteomes" id="UP001165289"/>
    </source>
</evidence>
<comment type="function">
    <text evidence="10">Bifunctional inositol kinase that acts in concert with the IP6K kinases to synthesize the diphosphate group-containing inositol pyrophosphates diphosphoinositol pentakisphosphate, PP-InsP5, and bis-diphosphoinositol tetrakisphosphate, (PP)2-InsP4. PP-InsP5 and (PP)2-InsP4, also respectively called InsP7 and InsP8, may regulate a variety of cellular processes, including apoptosis, vesicle trafficking, cytoskeletal dynamics, and exocytosis. Phosphorylates inositol hexakisphosphate (InsP6).</text>
</comment>
<dbReference type="InterPro" id="IPR033379">
    <property type="entry name" value="Acid_Pase_AS"/>
</dbReference>
<keyword evidence="7 10" id="KW-0067">ATP-binding</keyword>
<evidence type="ECO:0000256" key="9">
    <source>
        <dbReference type="ARBA" id="ARBA00034629"/>
    </source>
</evidence>
<proteinExistence type="inferred from homology"/>
<dbReference type="AlphaFoldDB" id="A0AAV7JH08"/>
<comment type="caution">
    <text evidence="13">The sequence shown here is derived from an EMBL/GenBank/DDBJ whole genome shotgun (WGS) entry which is preliminary data.</text>
</comment>
<evidence type="ECO:0000256" key="1">
    <source>
        <dbReference type="ARBA" id="ARBA00004514"/>
    </source>
</evidence>
<dbReference type="Pfam" id="PF18086">
    <property type="entry name" value="PPIP5K2_N"/>
    <property type="match status" value="1"/>
</dbReference>
<feature type="domain" description="VIP1 N-terminal" evidence="12">
    <location>
        <begin position="37"/>
        <end position="126"/>
    </location>
</feature>
<dbReference type="EMBL" id="JAKMXF010000334">
    <property type="protein sequence ID" value="KAI6647991.1"/>
    <property type="molecule type" value="Genomic_DNA"/>
</dbReference>
<dbReference type="Pfam" id="PF00328">
    <property type="entry name" value="His_Phos_2"/>
    <property type="match status" value="1"/>
</dbReference>
<feature type="domain" description="ATP-grasp fold RimK-type" evidence="11">
    <location>
        <begin position="228"/>
        <end position="324"/>
    </location>
</feature>
<dbReference type="Gene3D" id="3.40.50.11950">
    <property type="match status" value="1"/>
</dbReference>
<dbReference type="PANTHER" id="PTHR12750:SF9">
    <property type="entry name" value="INOSITOL HEXAKISPHOSPHATE AND DIPHOSPHOINOSITOL-PENTAKISPHOSPHATE KINASE"/>
    <property type="match status" value="1"/>
</dbReference>
<dbReference type="GO" id="GO:0033857">
    <property type="term" value="F:5-diphosphoinositol pentakisphosphate 1-kinase activity"/>
    <property type="evidence" value="ECO:0007669"/>
    <property type="project" value="TreeGrafter"/>
</dbReference>
<dbReference type="PANTHER" id="PTHR12750">
    <property type="entry name" value="DIPHOSPHOINOSITOL PENTAKISPHOSPHATE KINASE"/>
    <property type="match status" value="1"/>
</dbReference>
<evidence type="ECO:0000256" key="3">
    <source>
        <dbReference type="ARBA" id="ARBA00022490"/>
    </source>
</evidence>
<dbReference type="Gene3D" id="3.40.50.1240">
    <property type="entry name" value="Phosphoglycerate mutase-like"/>
    <property type="match status" value="1"/>
</dbReference>
<evidence type="ECO:0000256" key="7">
    <source>
        <dbReference type="ARBA" id="ARBA00022840"/>
    </source>
</evidence>
<protein>
    <recommendedName>
        <fullName evidence="10">Inositol hexakisphosphate and diphosphoinositol-pentakisphosphate kinase</fullName>
        <ecNumber evidence="10">2.7.4.24</ecNumber>
    </recommendedName>
</protein>
<evidence type="ECO:0000256" key="8">
    <source>
        <dbReference type="ARBA" id="ARBA00033696"/>
    </source>
</evidence>
<keyword evidence="4 10" id="KW-0808">Transferase</keyword>
<dbReference type="EC" id="2.7.4.24" evidence="10"/>
<dbReference type="GO" id="GO:0006020">
    <property type="term" value="P:inositol metabolic process"/>
    <property type="evidence" value="ECO:0007669"/>
    <property type="project" value="TreeGrafter"/>
</dbReference>
<dbReference type="GO" id="GO:0000828">
    <property type="term" value="F:inositol hexakisphosphate kinase activity"/>
    <property type="evidence" value="ECO:0007669"/>
    <property type="project" value="TreeGrafter"/>
</dbReference>
<evidence type="ECO:0000256" key="4">
    <source>
        <dbReference type="ARBA" id="ARBA00022679"/>
    </source>
</evidence>
<dbReference type="FunFam" id="3.30.470.20:FF:000003">
    <property type="entry name" value="Inositol hexakisphosphate and diphosphoinositol-pentakisphosphate kinase"/>
    <property type="match status" value="1"/>
</dbReference>
<dbReference type="PROSITE" id="PS00616">
    <property type="entry name" value="HIS_ACID_PHOSPHAT_1"/>
    <property type="match status" value="1"/>
</dbReference>
<dbReference type="GO" id="GO:0032958">
    <property type="term" value="P:inositol phosphate biosynthetic process"/>
    <property type="evidence" value="ECO:0007669"/>
    <property type="project" value="TreeGrafter"/>
</dbReference>
<dbReference type="SUPFAM" id="SSF56059">
    <property type="entry name" value="Glutathione synthetase ATP-binding domain-like"/>
    <property type="match status" value="1"/>
</dbReference>
<evidence type="ECO:0000256" key="5">
    <source>
        <dbReference type="ARBA" id="ARBA00022741"/>
    </source>
</evidence>
<dbReference type="InterPro" id="IPR037446">
    <property type="entry name" value="His_Pase_VIP1"/>
</dbReference>